<dbReference type="AlphaFoldDB" id="A0A7D5PC37"/>
<organism evidence="1 2">
    <name type="scientific">Halosimplex pelagicum</name>
    <dbReference type="NCBI Taxonomy" id="869886"/>
    <lineage>
        <taxon>Archaea</taxon>
        <taxon>Methanobacteriati</taxon>
        <taxon>Methanobacteriota</taxon>
        <taxon>Stenosarchaea group</taxon>
        <taxon>Halobacteria</taxon>
        <taxon>Halobacteriales</taxon>
        <taxon>Haloarculaceae</taxon>
        <taxon>Halosimplex</taxon>
    </lineage>
</organism>
<accession>A0A7D5PC37</accession>
<protein>
    <submittedName>
        <fullName evidence="1">Uncharacterized protein</fullName>
    </submittedName>
</protein>
<sequence length="89" mass="9519">MTFDTSSLATRHRDLPKKVELRVLPNGREIEPDTGTITIDTIGKTSEGEDVCVSIRNSAEIASHLEVSVAVASGGWELATPKTVNIIDG</sequence>
<gene>
    <name evidence="1" type="ORF">HZS54_11115</name>
</gene>
<dbReference type="KEGG" id="hpel:HZS54_11115"/>
<evidence type="ECO:0000313" key="2">
    <source>
        <dbReference type="Proteomes" id="UP000509346"/>
    </source>
</evidence>
<reference evidence="1 2" key="1">
    <citation type="submission" date="2020-07" db="EMBL/GenBank/DDBJ databases">
        <title>Halosimplex litoreum sp. nov. and Halosimplex rubrum sp. nov., isolated from different salt environments.</title>
        <authorList>
            <person name="Cui H."/>
        </authorList>
    </citation>
    <scope>NUCLEOTIDE SEQUENCE [LARGE SCALE GENOMIC DNA]</scope>
    <source>
        <strain evidence="1 2">R2</strain>
    </source>
</reference>
<proteinExistence type="predicted"/>
<name>A0A7D5PC37_9EURY</name>
<dbReference type="EMBL" id="CP058909">
    <property type="protein sequence ID" value="QLH82118.1"/>
    <property type="molecule type" value="Genomic_DNA"/>
</dbReference>
<dbReference type="Proteomes" id="UP000509346">
    <property type="component" value="Chromosome"/>
</dbReference>
<evidence type="ECO:0000313" key="1">
    <source>
        <dbReference type="EMBL" id="QLH82118.1"/>
    </source>
</evidence>
<keyword evidence="2" id="KW-1185">Reference proteome</keyword>